<dbReference type="PROSITE" id="PS00889">
    <property type="entry name" value="CNMP_BINDING_2"/>
    <property type="match status" value="1"/>
</dbReference>
<evidence type="ECO:0000313" key="3">
    <source>
        <dbReference type="Proteomes" id="UP000594468"/>
    </source>
</evidence>
<accession>A0A7S8E5R7</accession>
<keyword evidence="3" id="KW-1185">Reference proteome</keyword>
<gene>
    <name evidence="2" type="ORF">G4Y79_14395</name>
</gene>
<organism evidence="2 3">
    <name type="scientific">Phototrophicus methaneseepsis</name>
    <dbReference type="NCBI Taxonomy" id="2710758"/>
    <lineage>
        <taxon>Bacteria</taxon>
        <taxon>Bacillati</taxon>
        <taxon>Chloroflexota</taxon>
        <taxon>Candidatus Thermofontia</taxon>
        <taxon>Phototrophicales</taxon>
        <taxon>Phototrophicaceae</taxon>
        <taxon>Phototrophicus</taxon>
    </lineage>
</organism>
<dbReference type="EMBL" id="CP062983">
    <property type="protein sequence ID" value="QPC80898.1"/>
    <property type="molecule type" value="Genomic_DNA"/>
</dbReference>
<dbReference type="SMART" id="SM00100">
    <property type="entry name" value="cNMP"/>
    <property type="match status" value="1"/>
</dbReference>
<dbReference type="PANTHER" id="PTHR10217">
    <property type="entry name" value="VOLTAGE AND LIGAND GATED POTASSIUM CHANNEL"/>
    <property type="match status" value="1"/>
</dbReference>
<dbReference type="InterPro" id="IPR050818">
    <property type="entry name" value="KCNH_animal-type"/>
</dbReference>
<dbReference type="PROSITE" id="PS50042">
    <property type="entry name" value="CNMP_BINDING_3"/>
    <property type="match status" value="1"/>
</dbReference>
<dbReference type="GO" id="GO:0005886">
    <property type="term" value="C:plasma membrane"/>
    <property type="evidence" value="ECO:0007669"/>
    <property type="project" value="TreeGrafter"/>
</dbReference>
<dbReference type="Pfam" id="PF00027">
    <property type="entry name" value="cNMP_binding"/>
    <property type="match status" value="1"/>
</dbReference>
<dbReference type="AlphaFoldDB" id="A0A7S8E5R7"/>
<dbReference type="InterPro" id="IPR000595">
    <property type="entry name" value="cNMP-bd_dom"/>
</dbReference>
<protein>
    <submittedName>
        <fullName evidence="2">Cyclic nucleotide-binding domain-containing protein</fullName>
    </submittedName>
</protein>
<name>A0A7S8E5R7_9CHLR</name>
<dbReference type="GO" id="GO:0005249">
    <property type="term" value="F:voltage-gated potassium channel activity"/>
    <property type="evidence" value="ECO:0007669"/>
    <property type="project" value="TreeGrafter"/>
</dbReference>
<dbReference type="InterPro" id="IPR018488">
    <property type="entry name" value="cNMP-bd_CS"/>
</dbReference>
<dbReference type="Proteomes" id="UP000594468">
    <property type="component" value="Chromosome"/>
</dbReference>
<dbReference type="InterPro" id="IPR014710">
    <property type="entry name" value="RmlC-like_jellyroll"/>
</dbReference>
<dbReference type="CDD" id="cd00038">
    <property type="entry name" value="CAP_ED"/>
    <property type="match status" value="1"/>
</dbReference>
<dbReference type="Gene3D" id="2.60.120.10">
    <property type="entry name" value="Jelly Rolls"/>
    <property type="match status" value="1"/>
</dbReference>
<evidence type="ECO:0000313" key="2">
    <source>
        <dbReference type="EMBL" id="QPC80898.1"/>
    </source>
</evidence>
<proteinExistence type="predicted"/>
<sequence length="161" mass="18003">MSVANNLSQADIFDELTTTQLELIASICTEKYYQAGDTIFEENTSGSEIYIIESGEVNIQVDPAMLGSDSSGPHTIATLRRGQSFGEVALVDQGLRSASARCAKPDTHLIIIPREKLMMLCDMYPQLGYKLMRNLAADLAMKIRHTDMQVREQLTWTQRDK</sequence>
<dbReference type="PANTHER" id="PTHR10217:SF435">
    <property type="entry name" value="POTASSIUM VOLTAGE-GATED CHANNEL PROTEIN EAG"/>
    <property type="match status" value="1"/>
</dbReference>
<feature type="domain" description="Cyclic nucleotide-binding" evidence="1">
    <location>
        <begin position="12"/>
        <end position="120"/>
    </location>
</feature>
<dbReference type="KEGG" id="pmet:G4Y79_14395"/>
<dbReference type="SUPFAM" id="SSF51206">
    <property type="entry name" value="cAMP-binding domain-like"/>
    <property type="match status" value="1"/>
</dbReference>
<dbReference type="InterPro" id="IPR018490">
    <property type="entry name" value="cNMP-bd_dom_sf"/>
</dbReference>
<dbReference type="RefSeq" id="WP_195168973.1">
    <property type="nucleotide sequence ID" value="NZ_CP062983.1"/>
</dbReference>
<evidence type="ECO:0000259" key="1">
    <source>
        <dbReference type="PROSITE" id="PS50042"/>
    </source>
</evidence>
<dbReference type="GO" id="GO:0042391">
    <property type="term" value="P:regulation of membrane potential"/>
    <property type="evidence" value="ECO:0007669"/>
    <property type="project" value="TreeGrafter"/>
</dbReference>
<reference evidence="2 3" key="1">
    <citation type="submission" date="2020-02" db="EMBL/GenBank/DDBJ databases">
        <authorList>
            <person name="Zheng R.K."/>
            <person name="Sun C.M."/>
        </authorList>
    </citation>
    <scope>NUCLEOTIDE SEQUENCE [LARGE SCALE GENOMIC DNA]</scope>
    <source>
        <strain evidence="3">rifampicinis</strain>
    </source>
</reference>